<dbReference type="InterPro" id="IPR000175">
    <property type="entry name" value="Na/ntran_symport"/>
</dbReference>
<evidence type="ECO:0000256" key="3">
    <source>
        <dbReference type="ARBA" id="ARBA00022692"/>
    </source>
</evidence>
<feature type="transmembrane region" description="Helical" evidence="9">
    <location>
        <begin position="435"/>
        <end position="461"/>
    </location>
</feature>
<organism evidence="10 11">
    <name type="scientific">Ditylenchus dipsaci</name>
    <dbReference type="NCBI Taxonomy" id="166011"/>
    <lineage>
        <taxon>Eukaryota</taxon>
        <taxon>Metazoa</taxon>
        <taxon>Ecdysozoa</taxon>
        <taxon>Nematoda</taxon>
        <taxon>Chromadorea</taxon>
        <taxon>Rhabditida</taxon>
        <taxon>Tylenchina</taxon>
        <taxon>Tylenchomorpha</taxon>
        <taxon>Sphaerularioidea</taxon>
        <taxon>Anguinidae</taxon>
        <taxon>Anguininae</taxon>
        <taxon>Ditylenchus</taxon>
    </lineage>
</organism>
<evidence type="ECO:0000256" key="5">
    <source>
        <dbReference type="ARBA" id="ARBA00022989"/>
    </source>
</evidence>
<feature type="binding site" evidence="7">
    <location>
        <position position="168"/>
    </location>
    <ligand>
        <name>Na(+)</name>
        <dbReference type="ChEBI" id="CHEBI:29101"/>
        <label>1</label>
    </ligand>
</feature>
<evidence type="ECO:0000256" key="7">
    <source>
        <dbReference type="PIRSR" id="PIRSR600175-1"/>
    </source>
</evidence>
<evidence type="ECO:0000313" key="11">
    <source>
        <dbReference type="WBParaSite" id="jg10754.2"/>
    </source>
</evidence>
<dbReference type="GO" id="GO:0005283">
    <property type="term" value="F:amino acid:sodium symporter activity"/>
    <property type="evidence" value="ECO:0007669"/>
    <property type="project" value="TreeGrafter"/>
</dbReference>
<evidence type="ECO:0000256" key="9">
    <source>
        <dbReference type="SAM" id="Phobius"/>
    </source>
</evidence>
<dbReference type="GO" id="GO:0046872">
    <property type="term" value="F:metal ion binding"/>
    <property type="evidence" value="ECO:0007669"/>
    <property type="project" value="UniProtKB-KW"/>
</dbReference>
<dbReference type="Pfam" id="PF00209">
    <property type="entry name" value="SNF"/>
    <property type="match status" value="1"/>
</dbReference>
<dbReference type="PANTHER" id="PTHR11616:SF324">
    <property type="entry name" value="SODIUM-DEPENDENT TRANSPORTER SNF-12"/>
    <property type="match status" value="1"/>
</dbReference>
<keyword evidence="3 9" id="KW-0812">Transmembrane</keyword>
<keyword evidence="8" id="KW-1015">Disulfide bond</keyword>
<keyword evidence="2" id="KW-0813">Transport</keyword>
<dbReference type="SUPFAM" id="SSF161070">
    <property type="entry name" value="SNF-like"/>
    <property type="match status" value="1"/>
</dbReference>
<evidence type="ECO:0000256" key="6">
    <source>
        <dbReference type="ARBA" id="ARBA00023136"/>
    </source>
</evidence>
<dbReference type="InterPro" id="IPR037272">
    <property type="entry name" value="SNS_sf"/>
</dbReference>
<feature type="transmembrane region" description="Helical" evidence="9">
    <location>
        <begin position="335"/>
        <end position="361"/>
    </location>
</feature>
<comment type="subcellular location">
    <subcellularLocation>
        <location evidence="1">Membrane</location>
        <topology evidence="1">Multi-pass membrane protein</topology>
    </subcellularLocation>
</comment>
<sequence length="472" mass="53316">MSSLSATTSAISSITNQMVSSDRNALEHQIKRLVFRNEVHRNFPQILDRVQEMDHFLLELFKFFENERIEEAALSGFTQSTSTLEEAVSKKLEKLLSSNPSLRDEPIVSQANENDIKKRDSIGKRWWKILFLNAGRKTNKPEGDQDIENQNVRDLWNSQIEFFLSCLGFIVGVGNTLRFPSMIFRYGGAFFIPYVFCLIVFGLPLVYMHLCIGQYSGLSASGAFGEMMPIASGIGWALVLLAVPVAIYYNIIVAWSLYYLWYSFLGVFSSTGLSWNECEPEWVTRFNCCELQAPAQCYANDYALTSPEAFFHYQVLNRTLIDSATLGQYKLFRPFAAVLGHFLGIVFFGVFKGLGSIGWAVTFTATVSECDKYPTSFCLYCSGLSFFFMPDLKRLWSLSVGSPLFCFPINKRIDAGPLISMASFSRYRNNIYRDAVALVVLDTFTSILCGMVIFSFIGFLATGKTNNRHTET</sequence>
<protein>
    <submittedName>
        <fullName evidence="11">Transporter</fullName>
    </submittedName>
</protein>
<dbReference type="WBParaSite" id="jg10754.2">
    <property type="protein sequence ID" value="jg10754.2"/>
    <property type="gene ID" value="jg10754"/>
</dbReference>
<reference evidence="11" key="1">
    <citation type="submission" date="2022-11" db="UniProtKB">
        <authorList>
            <consortium name="WormBaseParasite"/>
        </authorList>
    </citation>
    <scope>IDENTIFICATION</scope>
</reference>
<evidence type="ECO:0000256" key="1">
    <source>
        <dbReference type="ARBA" id="ARBA00004141"/>
    </source>
</evidence>
<evidence type="ECO:0000256" key="4">
    <source>
        <dbReference type="ARBA" id="ARBA00022847"/>
    </source>
</evidence>
<dbReference type="Proteomes" id="UP000887574">
    <property type="component" value="Unplaced"/>
</dbReference>
<dbReference type="PRINTS" id="PR00176">
    <property type="entry name" value="NANEUSMPORT"/>
</dbReference>
<dbReference type="PROSITE" id="PS50267">
    <property type="entry name" value="NA_NEUROTRAN_SYMP_3"/>
    <property type="match status" value="1"/>
</dbReference>
<keyword evidence="7" id="KW-0479">Metal-binding</keyword>
<dbReference type="GO" id="GO:0015179">
    <property type="term" value="F:L-amino acid transmembrane transporter activity"/>
    <property type="evidence" value="ECO:0007669"/>
    <property type="project" value="TreeGrafter"/>
</dbReference>
<keyword evidence="10" id="KW-1185">Reference proteome</keyword>
<dbReference type="PANTHER" id="PTHR11616">
    <property type="entry name" value="SODIUM/CHLORIDE DEPENDENT TRANSPORTER"/>
    <property type="match status" value="1"/>
</dbReference>
<keyword evidence="7" id="KW-0915">Sodium</keyword>
<name>A0A915CPB0_9BILA</name>
<dbReference type="GO" id="GO:0005886">
    <property type="term" value="C:plasma membrane"/>
    <property type="evidence" value="ECO:0007669"/>
    <property type="project" value="TreeGrafter"/>
</dbReference>
<keyword evidence="5 9" id="KW-1133">Transmembrane helix</keyword>
<keyword evidence="6 9" id="KW-0472">Membrane</keyword>
<proteinExistence type="predicted"/>
<feature type="binding site" evidence="7">
    <location>
        <position position="171"/>
    </location>
    <ligand>
        <name>Na(+)</name>
        <dbReference type="ChEBI" id="CHEBI:29101"/>
        <label>1</label>
    </ligand>
</feature>
<dbReference type="GO" id="GO:0089718">
    <property type="term" value="P:amino acid import across plasma membrane"/>
    <property type="evidence" value="ECO:0007669"/>
    <property type="project" value="TreeGrafter"/>
</dbReference>
<dbReference type="AlphaFoldDB" id="A0A915CPB0"/>
<feature type="transmembrane region" description="Helical" evidence="9">
    <location>
        <begin position="228"/>
        <end position="251"/>
    </location>
</feature>
<feature type="binding site" evidence="7">
    <location>
        <position position="175"/>
    </location>
    <ligand>
        <name>Na(+)</name>
        <dbReference type="ChEBI" id="CHEBI:29101"/>
        <label>1</label>
    </ligand>
</feature>
<evidence type="ECO:0000313" key="10">
    <source>
        <dbReference type="Proteomes" id="UP000887574"/>
    </source>
</evidence>
<keyword evidence="4" id="KW-0769">Symport</keyword>
<feature type="transmembrane region" description="Helical" evidence="9">
    <location>
        <begin position="160"/>
        <end position="177"/>
    </location>
</feature>
<evidence type="ECO:0000256" key="8">
    <source>
        <dbReference type="PIRSR" id="PIRSR600175-2"/>
    </source>
</evidence>
<feature type="disulfide bond" evidence="8">
    <location>
        <begin position="278"/>
        <end position="288"/>
    </location>
</feature>
<evidence type="ECO:0000256" key="2">
    <source>
        <dbReference type="ARBA" id="ARBA00022448"/>
    </source>
</evidence>
<accession>A0A915CPB0</accession>
<feature type="transmembrane region" description="Helical" evidence="9">
    <location>
        <begin position="257"/>
        <end position="275"/>
    </location>
</feature>
<feature type="transmembrane region" description="Helical" evidence="9">
    <location>
        <begin position="183"/>
        <end position="207"/>
    </location>
</feature>